<proteinExistence type="inferred from homology"/>
<name>U5QIH7_GLOK1</name>
<evidence type="ECO:0000256" key="8">
    <source>
        <dbReference type="HAMAP-Rule" id="MF_00083"/>
    </source>
</evidence>
<dbReference type="HOGENOM" id="CLU_062456_4_1_3"/>
<evidence type="ECO:0000313" key="11">
    <source>
        <dbReference type="EMBL" id="AGY57460.1"/>
    </source>
</evidence>
<dbReference type="InterPro" id="IPR018171">
    <property type="entry name" value="Pept_tRNA_hydro_CS"/>
</dbReference>
<dbReference type="InterPro" id="IPR001328">
    <property type="entry name" value="Pept_tRNA_hydro"/>
</dbReference>
<evidence type="ECO:0000256" key="9">
    <source>
        <dbReference type="RuleBase" id="RU000673"/>
    </source>
</evidence>
<keyword evidence="2 8" id="KW-0820">tRNA-binding</keyword>
<comment type="subunit">
    <text evidence="8">Monomer.</text>
</comment>
<sequence length="192" mass="20882">MELRLFVGLGNPGPQYALTRHNAGFMAVDALARRWHLGWTEKSRFKGWVAEGAGPAGKALLLKPNTYMNSSGQAVRTLSDYFRIAPDQILVLYDEVALPFGKIRLRLEGSAAGHNGIKSLIEQLGTSQFARLRIGIGTDPPPENMSGYVLGKFGPEQSEKLPAILDGCVEAVEAALKDGFEKAMSIFNAKSY</sequence>
<dbReference type="FunFam" id="3.40.50.1470:FF:000001">
    <property type="entry name" value="Peptidyl-tRNA hydrolase"/>
    <property type="match status" value="1"/>
</dbReference>
<dbReference type="HAMAP" id="MF_00083">
    <property type="entry name" value="Pept_tRNA_hydro_bact"/>
    <property type="match status" value="1"/>
</dbReference>
<feature type="site" description="Discriminates between blocked and unblocked aminoacyl-tRNA" evidence="8">
    <location>
        <position position="11"/>
    </location>
</feature>
<comment type="subcellular location">
    <subcellularLocation>
        <location evidence="8">Cytoplasm</location>
    </subcellularLocation>
</comment>
<dbReference type="PANTHER" id="PTHR17224">
    <property type="entry name" value="PEPTIDYL-TRNA HYDROLASE"/>
    <property type="match status" value="1"/>
</dbReference>
<feature type="active site" description="Proton acceptor" evidence="8">
    <location>
        <position position="21"/>
    </location>
</feature>
<dbReference type="PATRIC" id="fig|1183438.3.peg.1196"/>
<dbReference type="PROSITE" id="PS01196">
    <property type="entry name" value="PEPT_TRNA_HYDROL_2"/>
    <property type="match status" value="1"/>
</dbReference>
<feature type="binding site" evidence="8">
    <location>
        <position position="69"/>
    </location>
    <ligand>
        <name>tRNA</name>
        <dbReference type="ChEBI" id="CHEBI:17843"/>
    </ligand>
</feature>
<evidence type="ECO:0000313" key="12">
    <source>
        <dbReference type="Proteomes" id="UP000017396"/>
    </source>
</evidence>
<dbReference type="SUPFAM" id="SSF53178">
    <property type="entry name" value="Peptidyl-tRNA hydrolase-like"/>
    <property type="match status" value="1"/>
</dbReference>
<dbReference type="OrthoDB" id="9800507at2"/>
<dbReference type="eggNOG" id="COG0193">
    <property type="taxonomic scope" value="Bacteria"/>
</dbReference>
<dbReference type="Pfam" id="PF01195">
    <property type="entry name" value="Pept_tRNA_hydro"/>
    <property type="match status" value="1"/>
</dbReference>
<dbReference type="GO" id="GO:0006515">
    <property type="term" value="P:protein quality control for misfolded or incompletely synthesized proteins"/>
    <property type="evidence" value="ECO:0007669"/>
    <property type="project" value="UniProtKB-UniRule"/>
</dbReference>
<dbReference type="Proteomes" id="UP000017396">
    <property type="component" value="Chromosome"/>
</dbReference>
<reference evidence="11 12" key="1">
    <citation type="journal article" date="2013" name="PLoS ONE">
        <title>Cultivation and Complete Genome Sequencing of Gloeobacter kilaueensis sp. nov., from a Lava Cave in Kilauea Caldera, Hawai'i.</title>
        <authorList>
            <person name="Saw J.H."/>
            <person name="Schatz M."/>
            <person name="Brown M.V."/>
            <person name="Kunkel D.D."/>
            <person name="Foster J.S."/>
            <person name="Shick H."/>
            <person name="Christensen S."/>
            <person name="Hou S."/>
            <person name="Wan X."/>
            <person name="Donachie S.P."/>
        </authorList>
    </citation>
    <scope>NUCLEOTIDE SEQUENCE [LARGE SCALE GENOMIC DNA]</scope>
    <source>
        <strain evidence="12">JS</strain>
    </source>
</reference>
<feature type="site" description="Stabilizes the basic form of H active site to accept a proton" evidence="8">
    <location>
        <position position="94"/>
    </location>
</feature>
<evidence type="ECO:0000256" key="2">
    <source>
        <dbReference type="ARBA" id="ARBA00022555"/>
    </source>
</evidence>
<dbReference type="Gene3D" id="3.40.50.1470">
    <property type="entry name" value="Peptidyl-tRNA hydrolase"/>
    <property type="match status" value="1"/>
</dbReference>
<keyword evidence="3 8" id="KW-0378">Hydrolase</keyword>
<gene>
    <name evidence="8 11" type="primary">pth</name>
    <name evidence="11" type="ORF">GKIL_1214</name>
</gene>
<comment type="function">
    <text evidence="8">Catalyzes the release of premature peptidyl moieties from peptidyl-tRNA molecules trapped in stalled 50S ribosomal subunits, and thus maintains levels of free tRNAs and 50S ribosomes.</text>
</comment>
<dbReference type="PROSITE" id="PS01195">
    <property type="entry name" value="PEPT_TRNA_HYDROL_1"/>
    <property type="match status" value="1"/>
</dbReference>
<comment type="function">
    <text evidence="8">Hydrolyzes ribosome-free peptidyl-tRNAs (with 1 or more amino acids incorporated), which drop off the ribosome during protein synthesis, or as a result of ribosome stalling.</text>
</comment>
<dbReference type="KEGG" id="glj:GKIL_1214"/>
<feature type="binding site" evidence="8">
    <location>
        <position position="16"/>
    </location>
    <ligand>
        <name>tRNA</name>
        <dbReference type="ChEBI" id="CHEBI:17843"/>
    </ligand>
</feature>
<keyword evidence="12" id="KW-1185">Reference proteome</keyword>
<organism evidence="11 12">
    <name type="scientific">Gloeobacter kilaueensis (strain ATCC BAA-2537 / CCAP 1431/1 / ULC 316 / JS1)</name>
    <dbReference type="NCBI Taxonomy" id="1183438"/>
    <lineage>
        <taxon>Bacteria</taxon>
        <taxon>Bacillati</taxon>
        <taxon>Cyanobacteriota</taxon>
        <taxon>Cyanophyceae</taxon>
        <taxon>Gloeobacterales</taxon>
        <taxon>Gloeobacteraceae</taxon>
        <taxon>Gloeobacter</taxon>
    </lineage>
</organism>
<dbReference type="EC" id="3.1.1.29" evidence="1 8"/>
<evidence type="ECO:0000256" key="6">
    <source>
        <dbReference type="ARBA" id="ARBA00048707"/>
    </source>
</evidence>
<accession>U5QIH7</accession>
<dbReference type="InterPro" id="IPR036416">
    <property type="entry name" value="Pept_tRNA_hydro_sf"/>
</dbReference>
<dbReference type="PANTHER" id="PTHR17224:SF1">
    <property type="entry name" value="PEPTIDYL-TRNA HYDROLASE"/>
    <property type="match status" value="1"/>
</dbReference>
<dbReference type="EMBL" id="CP003587">
    <property type="protein sequence ID" value="AGY57460.1"/>
    <property type="molecule type" value="Genomic_DNA"/>
</dbReference>
<dbReference type="GO" id="GO:0004045">
    <property type="term" value="F:peptidyl-tRNA hydrolase activity"/>
    <property type="evidence" value="ECO:0007669"/>
    <property type="project" value="UniProtKB-UniRule"/>
</dbReference>
<dbReference type="NCBIfam" id="TIGR00447">
    <property type="entry name" value="pth"/>
    <property type="match status" value="1"/>
</dbReference>
<dbReference type="STRING" id="1183438.GKIL_1214"/>
<protein>
    <recommendedName>
        <fullName evidence="7 8">Peptidyl-tRNA hydrolase</fullName>
        <shortName evidence="8">Pth</shortName>
        <ecNumber evidence="1 8">3.1.1.29</ecNumber>
    </recommendedName>
</protein>
<evidence type="ECO:0000256" key="7">
    <source>
        <dbReference type="ARBA" id="ARBA00050038"/>
    </source>
</evidence>
<dbReference type="GO" id="GO:0005737">
    <property type="term" value="C:cytoplasm"/>
    <property type="evidence" value="ECO:0007669"/>
    <property type="project" value="UniProtKB-SubCell"/>
</dbReference>
<evidence type="ECO:0000256" key="4">
    <source>
        <dbReference type="ARBA" id="ARBA00022884"/>
    </source>
</evidence>
<feature type="binding site" evidence="8">
    <location>
        <position position="67"/>
    </location>
    <ligand>
        <name>tRNA</name>
        <dbReference type="ChEBI" id="CHEBI:17843"/>
    </ligand>
</feature>
<evidence type="ECO:0000256" key="10">
    <source>
        <dbReference type="RuleBase" id="RU004320"/>
    </source>
</evidence>
<evidence type="ECO:0000256" key="5">
    <source>
        <dbReference type="ARBA" id="ARBA00038063"/>
    </source>
</evidence>
<dbReference type="GO" id="GO:0000049">
    <property type="term" value="F:tRNA binding"/>
    <property type="evidence" value="ECO:0007669"/>
    <property type="project" value="UniProtKB-UniRule"/>
</dbReference>
<keyword evidence="4 8" id="KW-0694">RNA-binding</keyword>
<dbReference type="AlphaFoldDB" id="U5QIH7"/>
<dbReference type="RefSeq" id="WP_023172546.1">
    <property type="nucleotide sequence ID" value="NC_022600.1"/>
</dbReference>
<evidence type="ECO:0000256" key="3">
    <source>
        <dbReference type="ARBA" id="ARBA00022801"/>
    </source>
</evidence>
<comment type="similarity">
    <text evidence="5 8 10">Belongs to the PTH family.</text>
</comment>
<dbReference type="CDD" id="cd00462">
    <property type="entry name" value="PTH"/>
    <property type="match status" value="1"/>
</dbReference>
<comment type="catalytic activity">
    <reaction evidence="6 8 9">
        <text>an N-acyl-L-alpha-aminoacyl-tRNA + H2O = an N-acyl-L-amino acid + a tRNA + H(+)</text>
        <dbReference type="Rhea" id="RHEA:54448"/>
        <dbReference type="Rhea" id="RHEA-COMP:10123"/>
        <dbReference type="Rhea" id="RHEA-COMP:13883"/>
        <dbReference type="ChEBI" id="CHEBI:15377"/>
        <dbReference type="ChEBI" id="CHEBI:15378"/>
        <dbReference type="ChEBI" id="CHEBI:59874"/>
        <dbReference type="ChEBI" id="CHEBI:78442"/>
        <dbReference type="ChEBI" id="CHEBI:138191"/>
        <dbReference type="EC" id="3.1.1.29"/>
    </reaction>
</comment>
<keyword evidence="8" id="KW-0963">Cytoplasm</keyword>
<feature type="binding site" evidence="8">
    <location>
        <position position="115"/>
    </location>
    <ligand>
        <name>tRNA</name>
        <dbReference type="ChEBI" id="CHEBI:17843"/>
    </ligand>
</feature>
<dbReference type="GO" id="GO:0072344">
    <property type="term" value="P:rescue of stalled ribosome"/>
    <property type="evidence" value="ECO:0007669"/>
    <property type="project" value="UniProtKB-UniRule"/>
</dbReference>
<evidence type="ECO:0000256" key="1">
    <source>
        <dbReference type="ARBA" id="ARBA00013260"/>
    </source>
</evidence>